<evidence type="ECO:0000313" key="3">
    <source>
        <dbReference type="Proteomes" id="UP000784880"/>
    </source>
</evidence>
<accession>A0ABS6JFX9</accession>
<reference evidence="2 3" key="1">
    <citation type="submission" date="2021-06" db="EMBL/GenBank/DDBJ databases">
        <title>Bacillus sp. RD4P76, an endophyte from a halophyte.</title>
        <authorList>
            <person name="Sun J.-Q."/>
        </authorList>
    </citation>
    <scope>NUCLEOTIDE SEQUENCE [LARGE SCALE GENOMIC DNA]</scope>
    <source>
        <strain evidence="2 3">CGMCC 1.15917</strain>
    </source>
</reference>
<keyword evidence="3" id="KW-1185">Reference proteome</keyword>
<feature type="transmembrane region" description="Helical" evidence="1">
    <location>
        <begin position="178"/>
        <end position="198"/>
    </location>
</feature>
<feature type="transmembrane region" description="Helical" evidence="1">
    <location>
        <begin position="74"/>
        <end position="90"/>
    </location>
</feature>
<feature type="transmembrane region" description="Helical" evidence="1">
    <location>
        <begin position="152"/>
        <end position="172"/>
    </location>
</feature>
<evidence type="ECO:0000313" key="2">
    <source>
        <dbReference type="EMBL" id="MBU9712511.1"/>
    </source>
</evidence>
<feature type="transmembrane region" description="Helical" evidence="1">
    <location>
        <begin position="12"/>
        <end position="30"/>
    </location>
</feature>
<feature type="transmembrane region" description="Helical" evidence="1">
    <location>
        <begin position="102"/>
        <end position="121"/>
    </location>
</feature>
<evidence type="ECO:0000256" key="1">
    <source>
        <dbReference type="SAM" id="Phobius"/>
    </source>
</evidence>
<name>A0ABS6JFX9_9BACI</name>
<protein>
    <submittedName>
        <fullName evidence="2">DUF368 domain-containing protein</fullName>
    </submittedName>
</protein>
<dbReference type="Proteomes" id="UP000784880">
    <property type="component" value="Unassembled WGS sequence"/>
</dbReference>
<sequence length="262" mass="28180">MMGITELIPGVSSGTIAILLGIYDQLISAINGLFSKEWKKHVAFLLPLGIGMLIALFSLSRLMKWLLENHFEPTQFFFLGLIVGILPLLFRRAKVKTTFNIGHFLLIAMSAIGVASMRFFADSGEKVIIETLTMNNGFVLFASGWLASMAMLLPGISGSFVLLILGSYYTAIGALSDFNIPIIAVIGSGVIIGFIVCSRLIKFLLNNFPYMTYAIIIGLVLGSTVVVYPGISSSIVIFPCVITFIAGAVTAVLLGAKDNADI</sequence>
<dbReference type="PANTHER" id="PTHR37308:SF1">
    <property type="entry name" value="POLYPRENYL-PHOSPHATE TRANSPORTER"/>
    <property type="match status" value="1"/>
</dbReference>
<keyword evidence="1" id="KW-0812">Transmembrane</keyword>
<organism evidence="2 3">
    <name type="scientific">Evansella tamaricis</name>
    <dbReference type="NCBI Taxonomy" id="2069301"/>
    <lineage>
        <taxon>Bacteria</taxon>
        <taxon>Bacillati</taxon>
        <taxon>Bacillota</taxon>
        <taxon>Bacilli</taxon>
        <taxon>Bacillales</taxon>
        <taxon>Bacillaceae</taxon>
        <taxon>Evansella</taxon>
    </lineage>
</organism>
<comment type="caution">
    <text evidence="2">The sequence shown here is derived from an EMBL/GenBank/DDBJ whole genome shotgun (WGS) entry which is preliminary data.</text>
</comment>
<keyword evidence="1" id="KW-1133">Transmembrane helix</keyword>
<dbReference type="Pfam" id="PF04018">
    <property type="entry name" value="VCA0040-like"/>
    <property type="match status" value="1"/>
</dbReference>
<keyword evidence="1" id="KW-0472">Membrane</keyword>
<feature type="transmembrane region" description="Helical" evidence="1">
    <location>
        <begin position="42"/>
        <end position="62"/>
    </location>
</feature>
<gene>
    <name evidence="2" type="ORF">KS419_12230</name>
</gene>
<dbReference type="EMBL" id="JAHQCS010000101">
    <property type="protein sequence ID" value="MBU9712511.1"/>
    <property type="molecule type" value="Genomic_DNA"/>
</dbReference>
<feature type="transmembrane region" description="Helical" evidence="1">
    <location>
        <begin position="235"/>
        <end position="256"/>
    </location>
</feature>
<feature type="transmembrane region" description="Helical" evidence="1">
    <location>
        <begin position="210"/>
        <end position="229"/>
    </location>
</feature>
<dbReference type="PANTHER" id="PTHR37308">
    <property type="entry name" value="INTEGRAL MEMBRANE PROTEIN"/>
    <property type="match status" value="1"/>
</dbReference>
<dbReference type="InterPro" id="IPR007163">
    <property type="entry name" value="VCA0040-like"/>
</dbReference>
<proteinExistence type="predicted"/>